<proteinExistence type="predicted"/>
<dbReference type="EMBL" id="QXBN01000026">
    <property type="protein sequence ID" value="RIT32108.1"/>
    <property type="molecule type" value="Genomic_DNA"/>
</dbReference>
<comment type="caution">
    <text evidence="2">The sequence shown here is derived from an EMBL/GenBank/DDBJ whole genome shotgun (WGS) entry which is preliminary data.</text>
</comment>
<feature type="compositionally biased region" description="Low complexity" evidence="1">
    <location>
        <begin position="281"/>
        <end position="306"/>
    </location>
</feature>
<feature type="compositionally biased region" description="Polar residues" evidence="1">
    <location>
        <begin position="314"/>
        <end position="331"/>
    </location>
</feature>
<dbReference type="AlphaFoldDB" id="A0ABD7HI65"/>
<organism evidence="2 3">
    <name type="scientific">Mycobacteroides abscessus</name>
    <dbReference type="NCBI Taxonomy" id="36809"/>
    <lineage>
        <taxon>Bacteria</taxon>
        <taxon>Bacillati</taxon>
        <taxon>Actinomycetota</taxon>
        <taxon>Actinomycetes</taxon>
        <taxon>Mycobacteriales</taxon>
        <taxon>Mycobacteriaceae</taxon>
        <taxon>Mycobacteroides</taxon>
    </lineage>
</organism>
<sequence>MSVAQYQPVSPAPRTAVSQATSVEQSRAVAEVQSAVIVAQQIPRDLNRAEAEMRDACGRMTMAEQAFYQVKNRGTGPSVHLMRELARVWGNVQYGVNELHRDDNRAESEILAWAWDVQTNTRATRTFIVPHARMAKGRRQELTDLGDITNNNNNAGARAVRECISAILPKWFTEEAQNICKNTIENGEGIPLPKRVEIMLGKFRELGVSEAQLENKIGKKRGAWDAGDVAQMGITYTSITRDGMDKAEVFPATSSLAEEITAVAEIAKEAATAAANANAELAKSKASTPEPETADTAPEPAQTPAPVGGADTPPSGSGTSDADPSETNSQGEFLASKKDLGTIRGLLANAKLTFRGSDATAQTLAYLGNVIGRELTRFDDLSERDAEAVINDLKAAPPQ</sequence>
<dbReference type="Proteomes" id="UP000284557">
    <property type="component" value="Unassembled WGS sequence"/>
</dbReference>
<feature type="region of interest" description="Disordered" evidence="1">
    <location>
        <begin position="281"/>
        <end position="336"/>
    </location>
</feature>
<evidence type="ECO:0000256" key="1">
    <source>
        <dbReference type="SAM" id="MobiDB-lite"/>
    </source>
</evidence>
<reference evidence="2 3" key="1">
    <citation type="submission" date="2018-08" db="EMBL/GenBank/DDBJ databases">
        <title>Linezolid Resistance in Mycobacterium abscessus: MIC Distribution and Comprehensive Investigation of Resistance Mechanisms.</title>
        <authorList>
            <person name="Ye M."/>
            <person name="Xu L."/>
            <person name="Zou Y."/>
            <person name="Li B."/>
            <person name="Guo Q."/>
            <person name="Zhang Y."/>
            <person name="Zhan M."/>
            <person name="Xu B."/>
            <person name="Yu F."/>
            <person name="Zhang Z."/>
            <person name="Chu H."/>
        </authorList>
    </citation>
    <scope>NUCLEOTIDE SEQUENCE [LARGE SCALE GENOMIC DNA]</scope>
    <source>
        <strain evidence="2 3">G143</strain>
    </source>
</reference>
<evidence type="ECO:0000313" key="2">
    <source>
        <dbReference type="EMBL" id="RIT32108.1"/>
    </source>
</evidence>
<gene>
    <name evidence="2" type="ORF">D2E76_24000</name>
</gene>
<evidence type="ECO:0000313" key="3">
    <source>
        <dbReference type="Proteomes" id="UP000284557"/>
    </source>
</evidence>
<name>A0ABD7HI65_9MYCO</name>
<protein>
    <submittedName>
        <fullName evidence="2">Uncharacterized protein</fullName>
    </submittedName>
</protein>
<accession>A0ABD7HI65</accession>